<evidence type="ECO:0000259" key="16">
    <source>
        <dbReference type="Pfam" id="PF00593"/>
    </source>
</evidence>
<comment type="caution">
    <text evidence="18">The sequence shown here is derived from an EMBL/GenBank/DDBJ whole genome shotgun (WGS) entry which is preliminary data.</text>
</comment>
<dbReference type="PANTHER" id="PTHR32552">
    <property type="entry name" value="FERRICHROME IRON RECEPTOR-RELATED"/>
    <property type="match status" value="1"/>
</dbReference>
<dbReference type="InterPro" id="IPR036942">
    <property type="entry name" value="Beta-barrel_TonB_sf"/>
</dbReference>
<keyword evidence="9 13" id="KW-0798">TonB box</keyword>
<evidence type="ECO:0000256" key="7">
    <source>
        <dbReference type="ARBA" id="ARBA00023004"/>
    </source>
</evidence>
<dbReference type="Proteomes" id="UP001523528">
    <property type="component" value="Unassembled WGS sequence"/>
</dbReference>
<evidence type="ECO:0000256" key="9">
    <source>
        <dbReference type="ARBA" id="ARBA00023077"/>
    </source>
</evidence>
<evidence type="ECO:0000256" key="12">
    <source>
        <dbReference type="PROSITE-ProRule" id="PRU01360"/>
    </source>
</evidence>
<reference evidence="18 19" key="1">
    <citation type="submission" date="2022-06" db="EMBL/GenBank/DDBJ databases">
        <title>Acetobacer genomes from food samples.</title>
        <authorList>
            <person name="Sombolestani A."/>
        </authorList>
    </citation>
    <scope>NUCLEOTIDE SEQUENCE [LARGE SCALE GENOMIC DNA]</scope>
    <source>
        <strain evidence="18 19">R-83285</strain>
    </source>
</reference>
<dbReference type="PANTHER" id="PTHR32552:SF89">
    <property type="entry name" value="CATECHOLATE SIDEROPHORE RECEPTOR FIU"/>
    <property type="match status" value="1"/>
</dbReference>
<dbReference type="InterPro" id="IPR039426">
    <property type="entry name" value="TonB-dep_rcpt-like"/>
</dbReference>
<keyword evidence="7" id="KW-0408">Iron</keyword>
<keyword evidence="4" id="KW-0410">Iron transport</keyword>
<feature type="chain" id="PRO_5046860744" evidence="15">
    <location>
        <begin position="22"/>
        <end position="782"/>
    </location>
</feature>
<evidence type="ECO:0000256" key="5">
    <source>
        <dbReference type="ARBA" id="ARBA00022692"/>
    </source>
</evidence>
<keyword evidence="11 12" id="KW-0998">Cell outer membrane</keyword>
<feature type="signal peptide" evidence="15">
    <location>
        <begin position="1"/>
        <end position="21"/>
    </location>
</feature>
<proteinExistence type="inferred from homology"/>
<dbReference type="Gene3D" id="2.170.130.10">
    <property type="entry name" value="TonB-dependent receptor, plug domain"/>
    <property type="match status" value="1"/>
</dbReference>
<sequence length="782" mass="85064">MQIFSLRHRLFVSASGILVLAALHDTARSATATAAGSVQTSNRVETSGHKTPAKSSVLAQGKENVDVTSNRQTVSLAMDGGGGMMRRETAAYSVQTVTKQFIDQKSPTSSVLDLIKTMPSLNVSSADTSGMHGGGIESRGLTDADMAILLDGVPASSAGYIDQNVDSENLERISVSPGAMAMEAPVTTSAGGVLREETLTPSHKMGGTMDFSYGTNNLSREFLRLQSGDIGNTGVRFYVSGSHTHARQWMGEGTNDRQHIDFGLQKDFQNASSVKLYFSWNNNQIMVDNYATEEQYKNYKHTGTGYNRSGYSATGGNDNYWKNNISHFNTVFLVMPVHVVLSRKLTLDITPYFYDALGWDSWGVGQSSAGQYVLGNGSALPGGQQLVQSWNAYSQPDVGVTARLGYDIDSHNHFSVGYWYANNFSKIGLPVNVSYSGATTPGNSNTALYTPDGKRALGALTNTGYEIHSIFVQDEARYLHNKLRINAGFKFMMTNYWMKNLLASSSTPGARLGANSTVPLPQLSISYDIDDHSQVYVHGEGDFRQPDPSAIQAATGLPKNQYSIKEELGYRYHDDHVMLDLSLFNYNITNRLMSTYLGGGVFGSANAGNQTVRGFDLMVAARPIHHFSPYASFEYLHATMDSNVPYGTSYLRTKGHEVPMAPKVMANFGLSYDDTHFFGNFALHYASSQSVTLTGDQRMPGYVTDSLSVGYRFKPFSFLKSPTFKMNFQNLTGAVVRTGPVGIATNAAQGQLMDGSTLAAGSGAQFYVLPRFSMTGTISTDF</sequence>
<comment type="subcellular location">
    <subcellularLocation>
        <location evidence="1 12">Cell outer membrane</location>
        <topology evidence="1 12">Multi-pass membrane protein</topology>
    </subcellularLocation>
</comment>
<gene>
    <name evidence="18" type="ORF">NKW50_10855</name>
</gene>
<keyword evidence="19" id="KW-1185">Reference proteome</keyword>
<keyword evidence="2 12" id="KW-0813">Transport</keyword>
<dbReference type="Gene3D" id="2.40.170.20">
    <property type="entry name" value="TonB-dependent receptor, beta-barrel domain"/>
    <property type="match status" value="1"/>
</dbReference>
<evidence type="ECO:0000256" key="8">
    <source>
        <dbReference type="ARBA" id="ARBA00023065"/>
    </source>
</evidence>
<evidence type="ECO:0000313" key="19">
    <source>
        <dbReference type="Proteomes" id="UP001523528"/>
    </source>
</evidence>
<dbReference type="Pfam" id="PF07715">
    <property type="entry name" value="Plug"/>
    <property type="match status" value="1"/>
</dbReference>
<accession>A0ABT1F1K5</accession>
<evidence type="ECO:0000256" key="4">
    <source>
        <dbReference type="ARBA" id="ARBA00022496"/>
    </source>
</evidence>
<feature type="domain" description="TonB-dependent receptor plug" evidence="17">
    <location>
        <begin position="88"/>
        <end position="183"/>
    </location>
</feature>
<feature type="domain" description="TonB-dependent receptor-like beta-barrel" evidence="16">
    <location>
        <begin position="296"/>
        <end position="731"/>
    </location>
</feature>
<dbReference type="RefSeq" id="WP_242012614.1">
    <property type="nucleotide sequence ID" value="NZ_JAMYZY010000021.1"/>
</dbReference>
<dbReference type="SUPFAM" id="SSF56935">
    <property type="entry name" value="Porins"/>
    <property type="match status" value="1"/>
</dbReference>
<keyword evidence="3 12" id="KW-1134">Transmembrane beta strand</keyword>
<evidence type="ECO:0000256" key="15">
    <source>
        <dbReference type="SAM" id="SignalP"/>
    </source>
</evidence>
<protein>
    <submittedName>
        <fullName evidence="18">TonB-dependent receptor</fullName>
    </submittedName>
</protein>
<evidence type="ECO:0000256" key="6">
    <source>
        <dbReference type="ARBA" id="ARBA00022729"/>
    </source>
</evidence>
<feature type="compositionally biased region" description="Polar residues" evidence="14">
    <location>
        <begin position="36"/>
        <end position="45"/>
    </location>
</feature>
<evidence type="ECO:0000256" key="11">
    <source>
        <dbReference type="ARBA" id="ARBA00023237"/>
    </source>
</evidence>
<dbReference type="EMBL" id="JAMYZZ010000021">
    <property type="protein sequence ID" value="MCP1259090.1"/>
    <property type="molecule type" value="Genomic_DNA"/>
</dbReference>
<evidence type="ECO:0000256" key="10">
    <source>
        <dbReference type="ARBA" id="ARBA00023136"/>
    </source>
</evidence>
<dbReference type="Pfam" id="PF00593">
    <property type="entry name" value="TonB_dep_Rec_b-barrel"/>
    <property type="match status" value="1"/>
</dbReference>
<keyword evidence="10 12" id="KW-0472">Membrane</keyword>
<organism evidence="18 19">
    <name type="scientific">Acetobacter lambici</name>
    <dbReference type="NCBI Taxonomy" id="1332824"/>
    <lineage>
        <taxon>Bacteria</taxon>
        <taxon>Pseudomonadati</taxon>
        <taxon>Pseudomonadota</taxon>
        <taxon>Alphaproteobacteria</taxon>
        <taxon>Acetobacterales</taxon>
        <taxon>Acetobacteraceae</taxon>
        <taxon>Acetobacter</taxon>
    </lineage>
</organism>
<evidence type="ECO:0000256" key="1">
    <source>
        <dbReference type="ARBA" id="ARBA00004571"/>
    </source>
</evidence>
<dbReference type="InterPro" id="IPR000531">
    <property type="entry name" value="Beta-barrel_TonB"/>
</dbReference>
<comment type="similarity">
    <text evidence="12 13">Belongs to the TonB-dependent receptor family.</text>
</comment>
<dbReference type="InterPro" id="IPR037066">
    <property type="entry name" value="Plug_dom_sf"/>
</dbReference>
<evidence type="ECO:0000256" key="2">
    <source>
        <dbReference type="ARBA" id="ARBA00022448"/>
    </source>
</evidence>
<keyword evidence="5 12" id="KW-0812">Transmembrane</keyword>
<keyword evidence="18" id="KW-0675">Receptor</keyword>
<dbReference type="PROSITE" id="PS52016">
    <property type="entry name" value="TONB_DEPENDENT_REC_3"/>
    <property type="match status" value="1"/>
</dbReference>
<dbReference type="InterPro" id="IPR012910">
    <property type="entry name" value="Plug_dom"/>
</dbReference>
<feature type="region of interest" description="Disordered" evidence="14">
    <location>
        <begin position="34"/>
        <end position="55"/>
    </location>
</feature>
<evidence type="ECO:0000313" key="18">
    <source>
        <dbReference type="EMBL" id="MCP1259090.1"/>
    </source>
</evidence>
<evidence type="ECO:0000259" key="17">
    <source>
        <dbReference type="Pfam" id="PF07715"/>
    </source>
</evidence>
<evidence type="ECO:0000256" key="3">
    <source>
        <dbReference type="ARBA" id="ARBA00022452"/>
    </source>
</evidence>
<keyword evidence="6 15" id="KW-0732">Signal</keyword>
<name>A0ABT1F1K5_9PROT</name>
<evidence type="ECO:0000256" key="14">
    <source>
        <dbReference type="SAM" id="MobiDB-lite"/>
    </source>
</evidence>
<keyword evidence="8" id="KW-0406">Ion transport</keyword>
<evidence type="ECO:0000256" key="13">
    <source>
        <dbReference type="RuleBase" id="RU003357"/>
    </source>
</evidence>